<dbReference type="PROSITE" id="PS00211">
    <property type="entry name" value="ABC_TRANSPORTER_1"/>
    <property type="match status" value="1"/>
</dbReference>
<dbReference type="EMBL" id="QXIL01000043">
    <property type="protein sequence ID" value="RXI75807.1"/>
    <property type="molecule type" value="Genomic_DNA"/>
</dbReference>
<evidence type="ECO:0000256" key="5">
    <source>
        <dbReference type="ARBA" id="ARBA00022989"/>
    </source>
</evidence>
<sequence>MVVAIYAVFALISYVKSIIVNKNVVMINEKIKTNYVLQTLASLSSRDKDFESENLSFFMNDLKLLETNYWRQIFSLLGAVVTTVGTLGYAFYSDVKLALIFIAFMVIPSISPKLFSKSIQKKTEMWSQTNKGLSRTVRDLFHGAQLLKRYKSINNTSSSLNQSVSRMEKSNAGLNIRLALSNSVIGFLFFIFSYVPMGIGVYWTIINRITLSQFVAIQYSSTWILNGFNTMVSSYNTINGTKQIRKNILEKEQLKTGLKEKFSQPRTQPFKELTLENVSCKYDEKAIFSHVDLGVKSGEKVLISGPSGIGKSSLIRLILKELKIDTGTLRINGGSYSQEEAYDIFAVVEQSPVVFEKSILYNVTLGNNASDENVVSALLEAGLPEFGNYESLHKIVGENGRNLSGGQLKRLEIARALFFNHKVLLVDEGTASLDVKTSIQIHKLLLTNNQLTIIEVDHHIPDQIRDLYTSRYILTKDGLQRDS</sequence>
<dbReference type="GO" id="GO:0005886">
    <property type="term" value="C:plasma membrane"/>
    <property type="evidence" value="ECO:0007669"/>
    <property type="project" value="UniProtKB-SubCell"/>
</dbReference>
<dbReference type="Gene3D" id="3.40.50.300">
    <property type="entry name" value="P-loop containing nucleotide triphosphate hydrolases"/>
    <property type="match status" value="1"/>
</dbReference>
<dbReference type="InterPro" id="IPR017871">
    <property type="entry name" value="ABC_transporter-like_CS"/>
</dbReference>
<proteinExistence type="predicted"/>
<evidence type="ECO:0000256" key="3">
    <source>
        <dbReference type="ARBA" id="ARBA00022741"/>
    </source>
</evidence>
<evidence type="ECO:0000256" key="1">
    <source>
        <dbReference type="ARBA" id="ARBA00004651"/>
    </source>
</evidence>
<dbReference type="SMART" id="SM00382">
    <property type="entry name" value="AAA"/>
    <property type="match status" value="1"/>
</dbReference>
<name>A0A4Q0VH00_9LACO</name>
<organism evidence="10 11">
    <name type="scientific">Levilactobacillus suantsaii</name>
    <dbReference type="NCBI Taxonomy" id="2292255"/>
    <lineage>
        <taxon>Bacteria</taxon>
        <taxon>Bacillati</taxon>
        <taxon>Bacillota</taxon>
        <taxon>Bacilli</taxon>
        <taxon>Lactobacillales</taxon>
        <taxon>Lactobacillaceae</taxon>
        <taxon>Levilactobacillus</taxon>
    </lineage>
</organism>
<dbReference type="GO" id="GO:0005524">
    <property type="term" value="F:ATP binding"/>
    <property type="evidence" value="ECO:0007669"/>
    <property type="project" value="UniProtKB-KW"/>
</dbReference>
<evidence type="ECO:0000256" key="2">
    <source>
        <dbReference type="ARBA" id="ARBA00022692"/>
    </source>
</evidence>
<dbReference type="GO" id="GO:0140359">
    <property type="term" value="F:ABC-type transporter activity"/>
    <property type="evidence" value="ECO:0007669"/>
    <property type="project" value="InterPro"/>
</dbReference>
<evidence type="ECO:0000256" key="7">
    <source>
        <dbReference type="SAM" id="Phobius"/>
    </source>
</evidence>
<accession>A0A4Q0VH00</accession>
<dbReference type="InterPro" id="IPR003439">
    <property type="entry name" value="ABC_transporter-like_ATP-bd"/>
</dbReference>
<reference evidence="10 11" key="1">
    <citation type="submission" date="2018-08" db="EMBL/GenBank/DDBJ databases">
        <title>Lactobacillus suantsai sp. nov., isolated from traditional fermented suan-tsai in Taiwan.</title>
        <authorList>
            <person name="Huang C.-H."/>
        </authorList>
    </citation>
    <scope>NUCLEOTIDE SEQUENCE [LARGE SCALE GENOMIC DNA]</scope>
    <source>
        <strain evidence="10 11">BCRC 12945</strain>
    </source>
</reference>
<evidence type="ECO:0000256" key="4">
    <source>
        <dbReference type="ARBA" id="ARBA00022840"/>
    </source>
</evidence>
<dbReference type="GO" id="GO:0016887">
    <property type="term" value="F:ATP hydrolysis activity"/>
    <property type="evidence" value="ECO:0007669"/>
    <property type="project" value="InterPro"/>
</dbReference>
<dbReference type="GO" id="GO:0034040">
    <property type="term" value="F:ATPase-coupled lipid transmembrane transporter activity"/>
    <property type="evidence" value="ECO:0007669"/>
    <property type="project" value="TreeGrafter"/>
</dbReference>
<evidence type="ECO:0000259" key="9">
    <source>
        <dbReference type="PROSITE" id="PS50929"/>
    </source>
</evidence>
<dbReference type="PROSITE" id="PS50929">
    <property type="entry name" value="ABC_TM1F"/>
    <property type="match status" value="1"/>
</dbReference>
<dbReference type="SUPFAM" id="SSF52540">
    <property type="entry name" value="P-loop containing nucleoside triphosphate hydrolases"/>
    <property type="match status" value="1"/>
</dbReference>
<dbReference type="PROSITE" id="PS50893">
    <property type="entry name" value="ABC_TRANSPORTER_2"/>
    <property type="match status" value="1"/>
</dbReference>
<keyword evidence="2 7" id="KW-0812">Transmembrane</keyword>
<dbReference type="InterPro" id="IPR036640">
    <property type="entry name" value="ABC1_TM_sf"/>
</dbReference>
<dbReference type="PANTHER" id="PTHR24221">
    <property type="entry name" value="ATP-BINDING CASSETTE SUB-FAMILY B"/>
    <property type="match status" value="1"/>
</dbReference>
<feature type="domain" description="ABC transporter" evidence="8">
    <location>
        <begin position="273"/>
        <end position="477"/>
    </location>
</feature>
<dbReference type="InterPro" id="IPR011527">
    <property type="entry name" value="ABC1_TM_dom"/>
</dbReference>
<keyword evidence="4 10" id="KW-0067">ATP-binding</keyword>
<evidence type="ECO:0000313" key="10">
    <source>
        <dbReference type="EMBL" id="RXI75807.1"/>
    </source>
</evidence>
<dbReference type="RefSeq" id="WP_225423582.1">
    <property type="nucleotide sequence ID" value="NZ_QXIL01000043.1"/>
</dbReference>
<dbReference type="Proteomes" id="UP000290602">
    <property type="component" value="Unassembled WGS sequence"/>
</dbReference>
<keyword evidence="6 7" id="KW-0472">Membrane</keyword>
<dbReference type="SUPFAM" id="SSF90123">
    <property type="entry name" value="ABC transporter transmembrane region"/>
    <property type="match status" value="1"/>
</dbReference>
<feature type="transmembrane region" description="Helical" evidence="7">
    <location>
        <begin position="98"/>
        <end position="115"/>
    </location>
</feature>
<keyword evidence="11" id="KW-1185">Reference proteome</keyword>
<comment type="subcellular location">
    <subcellularLocation>
        <location evidence="1">Cell membrane</location>
        <topology evidence="1">Multi-pass membrane protein</topology>
    </subcellularLocation>
</comment>
<dbReference type="InterPro" id="IPR027417">
    <property type="entry name" value="P-loop_NTPase"/>
</dbReference>
<comment type="caution">
    <text evidence="10">The sequence shown here is derived from an EMBL/GenBank/DDBJ whole genome shotgun (WGS) entry which is preliminary data.</text>
</comment>
<dbReference type="AlphaFoldDB" id="A0A4Q0VH00"/>
<protein>
    <submittedName>
        <fullName evidence="10">ABC transporter ATP-binding protein</fullName>
    </submittedName>
</protein>
<dbReference type="InterPro" id="IPR039421">
    <property type="entry name" value="Type_1_exporter"/>
</dbReference>
<keyword evidence="3" id="KW-0547">Nucleotide-binding</keyword>
<dbReference type="Gene3D" id="1.20.1560.10">
    <property type="entry name" value="ABC transporter type 1, transmembrane domain"/>
    <property type="match status" value="1"/>
</dbReference>
<evidence type="ECO:0000256" key="6">
    <source>
        <dbReference type="ARBA" id="ARBA00023136"/>
    </source>
</evidence>
<gene>
    <name evidence="10" type="ORF">DXH47_11340</name>
</gene>
<dbReference type="Pfam" id="PF00005">
    <property type="entry name" value="ABC_tran"/>
    <property type="match status" value="1"/>
</dbReference>
<evidence type="ECO:0000259" key="8">
    <source>
        <dbReference type="PROSITE" id="PS50893"/>
    </source>
</evidence>
<feature type="transmembrane region" description="Helical" evidence="7">
    <location>
        <begin position="184"/>
        <end position="205"/>
    </location>
</feature>
<dbReference type="PANTHER" id="PTHR24221:SF654">
    <property type="entry name" value="ATP-BINDING CASSETTE SUB-FAMILY B MEMBER 6"/>
    <property type="match status" value="1"/>
</dbReference>
<keyword evidence="5 7" id="KW-1133">Transmembrane helix</keyword>
<evidence type="ECO:0000313" key="11">
    <source>
        <dbReference type="Proteomes" id="UP000290602"/>
    </source>
</evidence>
<feature type="transmembrane region" description="Helical" evidence="7">
    <location>
        <begin position="73"/>
        <end position="92"/>
    </location>
</feature>
<feature type="domain" description="ABC transmembrane type-1" evidence="9">
    <location>
        <begin position="1"/>
        <end position="240"/>
    </location>
</feature>
<dbReference type="Pfam" id="PF00664">
    <property type="entry name" value="ABC_membrane"/>
    <property type="match status" value="1"/>
</dbReference>
<dbReference type="InterPro" id="IPR003593">
    <property type="entry name" value="AAA+_ATPase"/>
</dbReference>